<evidence type="ECO:0000256" key="1">
    <source>
        <dbReference type="ARBA" id="ARBA00001960"/>
    </source>
</evidence>
<comment type="cofactor">
    <cofactor evidence="1 12">
        <name>Cu(+)</name>
        <dbReference type="ChEBI" id="CHEBI:49552"/>
    </cofactor>
</comment>
<evidence type="ECO:0000256" key="9">
    <source>
        <dbReference type="ARBA" id="ARBA00023002"/>
    </source>
</evidence>
<feature type="transmembrane region" description="Helical" evidence="14">
    <location>
        <begin position="254"/>
        <end position="274"/>
    </location>
</feature>
<sequence>MTTRPDDGAAPTRPAPPGRPGLDRRTWHVRANAVVVAWFLAAFVVAIIHRWLPESTWLLTHLMLLGAVTSAILIWSSHFADTLLGRPAPGGQPFMVVRLAVHNVGAIGVIAGIYTANDVVTALGGGLVAAVALTHAGVVLRQRRGAIMARFGKLSLFYVAAGLALAAGAGFGVLLARRTTDAAAQAGLYVGHVGTMLMGFVGLTVLGTLVVLWPTMLRTKMVPGAPLAAGRALWVLVGGVVVVGAGALAQVPAVVLLGTLVYLVGIAMLVRPMVTIARAKPPRSFATFSATCAVAWFALCVLALGIVVATAPDWPAAVEDLGILRAPFAAGFAGQVLVGALSYLAPVMLGGGPSVVRAVNEEMDRAALARVVTLNLCLVLFVLPLPSLVRVTTSMLGLAALASFIVLLARAVLARRRLVRRRDDDVLATGIPTGAPPVRRRLGAAWGVGAVAVAVVLGVAGDPAAAGLGAGSAAADVAGTGETTTVEVSVEGMRFTPSVIEVPAGNELVIELTNTGTDVHDLVLETGATTGRLSVGETRTLDAGVIGRDVEGWCSVAGHRQMGMTLDIVAVGATGAAAGVDGTDGSDSSAGSDGSAVEGDGGTHAGHDTSDGAGAAGPDDAGAAGLLDLQAEPGEDFTAHDAVLPPADGAEVHEVTLTVSEVEAEVAPGVVQERWTFNGSAPGPTLRGTVGDVFEITLVNDGTIGHSIDFHAGALAPDRPMRTIAPGEQLTYRFTATRSGIWMYHCSTMPMSMHIANGMFGAVIIDPPNLEPVDREYVLVQSEVYLGDVAGPADADKIAAEEPDLVVFNGYANQYDHEKLVARVGEQVRVWVLDAGPSRGSSFHVIGGQFDTVYSEGAYLLGGPEDAGGDPTGGAQVLPLVAAQGGFVELTFPEAGNYPFTSHAMVDGERGAHGIFAVTD</sequence>
<organism evidence="17 18">
    <name type="scientific">Georgenia subflava</name>
    <dbReference type="NCBI Taxonomy" id="1622177"/>
    <lineage>
        <taxon>Bacteria</taxon>
        <taxon>Bacillati</taxon>
        <taxon>Actinomycetota</taxon>
        <taxon>Actinomycetes</taxon>
        <taxon>Micrococcales</taxon>
        <taxon>Bogoriellaceae</taxon>
        <taxon>Georgenia</taxon>
    </lineage>
</organism>
<feature type="compositionally biased region" description="Low complexity" evidence="13">
    <location>
        <begin position="611"/>
        <end position="624"/>
    </location>
</feature>
<feature type="domain" description="EfeO-type cupredoxin-like" evidence="16">
    <location>
        <begin position="480"/>
        <end position="542"/>
    </location>
</feature>
<keyword evidence="14" id="KW-0472">Membrane</keyword>
<evidence type="ECO:0000256" key="2">
    <source>
        <dbReference type="ARBA" id="ARBA00001973"/>
    </source>
</evidence>
<feature type="region of interest" description="Disordered" evidence="13">
    <location>
        <begin position="581"/>
        <end position="624"/>
    </location>
</feature>
<protein>
    <recommendedName>
        <fullName evidence="6">Copper-containing nitrite reductase</fullName>
        <ecNumber evidence="5">1.7.2.1</ecNumber>
    </recommendedName>
</protein>
<evidence type="ECO:0000256" key="12">
    <source>
        <dbReference type="PIRSR" id="PIRSR601287-1"/>
    </source>
</evidence>
<dbReference type="AlphaFoldDB" id="A0A6N7EUT2"/>
<keyword evidence="7 12" id="KW-0479">Metal-binding</keyword>
<dbReference type="CDD" id="cd11020">
    <property type="entry name" value="CuRO_1_CuNIR"/>
    <property type="match status" value="1"/>
</dbReference>
<evidence type="ECO:0000256" key="8">
    <source>
        <dbReference type="ARBA" id="ARBA00022737"/>
    </source>
</evidence>
<feature type="binding site" description="type 1 copper site" evidence="12">
    <location>
        <position position="745"/>
    </location>
    <ligand>
        <name>Cu cation</name>
        <dbReference type="ChEBI" id="CHEBI:23378"/>
        <label>1</label>
    </ligand>
</feature>
<feature type="binding site" description="type 1 copper site" evidence="12">
    <location>
        <position position="711"/>
    </location>
    <ligand>
        <name>Cu cation</name>
        <dbReference type="ChEBI" id="CHEBI:23378"/>
        <label>1</label>
    </ligand>
</feature>
<accession>A0A6N7EUT2</accession>
<feature type="transmembrane region" description="Helical" evidence="14">
    <location>
        <begin position="367"/>
        <end position="389"/>
    </location>
</feature>
<feature type="transmembrane region" description="Helical" evidence="14">
    <location>
        <begin position="323"/>
        <end position="346"/>
    </location>
</feature>
<dbReference type="Gene3D" id="2.60.40.420">
    <property type="entry name" value="Cupredoxins - blue copper proteins"/>
    <property type="match status" value="3"/>
</dbReference>
<dbReference type="EC" id="1.7.2.1" evidence="5"/>
<dbReference type="InterPro" id="IPR011707">
    <property type="entry name" value="Cu-oxidase-like_N"/>
</dbReference>
<evidence type="ECO:0000313" key="18">
    <source>
        <dbReference type="Proteomes" id="UP000437709"/>
    </source>
</evidence>
<keyword evidence="10 12" id="KW-0186">Copper</keyword>
<dbReference type="GO" id="GO:0050421">
    <property type="term" value="F:nitrite reductase (NO-forming) activity"/>
    <property type="evidence" value="ECO:0007669"/>
    <property type="project" value="UniProtKB-EC"/>
</dbReference>
<dbReference type="SUPFAM" id="SSF49503">
    <property type="entry name" value="Cupredoxins"/>
    <property type="match status" value="3"/>
</dbReference>
<comment type="cofactor">
    <cofactor evidence="2 12">
        <name>Cu(2+)</name>
        <dbReference type="ChEBI" id="CHEBI:29036"/>
    </cofactor>
</comment>
<dbReference type="InterPro" id="IPR028096">
    <property type="entry name" value="EfeO_Cupredoxin"/>
</dbReference>
<dbReference type="PANTHER" id="PTHR11709:SF394">
    <property type="entry name" value="FI03373P-RELATED"/>
    <property type="match status" value="1"/>
</dbReference>
<comment type="catalytic activity">
    <reaction evidence="11">
        <text>nitric oxide + Fe(III)-[cytochrome c] + H2O = Fe(II)-[cytochrome c] + nitrite + 2 H(+)</text>
        <dbReference type="Rhea" id="RHEA:15233"/>
        <dbReference type="Rhea" id="RHEA-COMP:10350"/>
        <dbReference type="Rhea" id="RHEA-COMP:14399"/>
        <dbReference type="ChEBI" id="CHEBI:15377"/>
        <dbReference type="ChEBI" id="CHEBI:15378"/>
        <dbReference type="ChEBI" id="CHEBI:16301"/>
        <dbReference type="ChEBI" id="CHEBI:16480"/>
        <dbReference type="ChEBI" id="CHEBI:29033"/>
        <dbReference type="ChEBI" id="CHEBI:29034"/>
        <dbReference type="EC" id="1.7.2.1"/>
    </reaction>
</comment>
<dbReference type="CDD" id="cd04208">
    <property type="entry name" value="CuRO_2_CuNIR"/>
    <property type="match status" value="1"/>
</dbReference>
<feature type="binding site" description="type 1 copper site" evidence="12">
    <location>
        <position position="759"/>
    </location>
    <ligand>
        <name>Cu cation</name>
        <dbReference type="ChEBI" id="CHEBI:23378"/>
        <label>1</label>
    </ligand>
</feature>
<dbReference type="Pfam" id="PF13473">
    <property type="entry name" value="Cupredoxin_1"/>
    <property type="match status" value="1"/>
</dbReference>
<evidence type="ECO:0000256" key="11">
    <source>
        <dbReference type="ARBA" id="ARBA00049340"/>
    </source>
</evidence>
<dbReference type="GO" id="GO:0005507">
    <property type="term" value="F:copper ion binding"/>
    <property type="evidence" value="ECO:0007669"/>
    <property type="project" value="InterPro"/>
</dbReference>
<dbReference type="Pfam" id="PF07732">
    <property type="entry name" value="Cu-oxidase_3"/>
    <property type="match status" value="1"/>
</dbReference>
<feature type="compositionally biased region" description="Low complexity" evidence="13">
    <location>
        <begin position="581"/>
        <end position="598"/>
    </location>
</feature>
<feature type="transmembrane region" description="Helical" evidence="14">
    <location>
        <begin position="58"/>
        <end position="75"/>
    </location>
</feature>
<feature type="transmembrane region" description="Helical" evidence="14">
    <location>
        <begin position="228"/>
        <end position="248"/>
    </location>
</feature>
<feature type="transmembrane region" description="Helical" evidence="14">
    <location>
        <begin position="96"/>
        <end position="116"/>
    </location>
</feature>
<feature type="binding site" description="type 1 copper site" evidence="12">
    <location>
        <position position="746"/>
    </location>
    <ligand>
        <name>Cu cation</name>
        <dbReference type="ChEBI" id="CHEBI:23378"/>
        <label>1</label>
    </ligand>
</feature>
<dbReference type="PRINTS" id="PR00695">
    <property type="entry name" value="CUNO2RDTASE"/>
</dbReference>
<keyword evidence="8" id="KW-0677">Repeat</keyword>
<keyword evidence="18" id="KW-1185">Reference proteome</keyword>
<feature type="transmembrane region" description="Helical" evidence="14">
    <location>
        <begin position="442"/>
        <end position="460"/>
    </location>
</feature>
<evidence type="ECO:0000256" key="3">
    <source>
        <dbReference type="ARBA" id="ARBA00010609"/>
    </source>
</evidence>
<evidence type="ECO:0000313" key="17">
    <source>
        <dbReference type="EMBL" id="MPV38894.1"/>
    </source>
</evidence>
<dbReference type="Proteomes" id="UP000437709">
    <property type="component" value="Unassembled WGS sequence"/>
</dbReference>
<evidence type="ECO:0000256" key="5">
    <source>
        <dbReference type="ARBA" id="ARBA00011882"/>
    </source>
</evidence>
<feature type="domain" description="Plastocyanin-like" evidence="15">
    <location>
        <begin position="659"/>
        <end position="769"/>
    </location>
</feature>
<evidence type="ECO:0000259" key="15">
    <source>
        <dbReference type="Pfam" id="PF07732"/>
    </source>
</evidence>
<dbReference type="PANTHER" id="PTHR11709">
    <property type="entry name" value="MULTI-COPPER OXIDASE"/>
    <property type="match status" value="1"/>
</dbReference>
<feature type="binding site" description="type 1 copper site" evidence="12">
    <location>
        <position position="754"/>
    </location>
    <ligand>
        <name>Cu cation</name>
        <dbReference type="ChEBI" id="CHEBI:23378"/>
        <label>1</label>
    </ligand>
</feature>
<dbReference type="InterPro" id="IPR008972">
    <property type="entry name" value="Cupredoxin"/>
</dbReference>
<evidence type="ECO:0000256" key="14">
    <source>
        <dbReference type="SAM" id="Phobius"/>
    </source>
</evidence>
<feature type="binding site" description="type 1 copper site" evidence="12">
    <location>
        <position position="903"/>
    </location>
    <ligand>
        <name>Cu cation</name>
        <dbReference type="ChEBI" id="CHEBI:23378"/>
        <label>1</label>
    </ligand>
</feature>
<evidence type="ECO:0000256" key="13">
    <source>
        <dbReference type="SAM" id="MobiDB-lite"/>
    </source>
</evidence>
<comment type="caution">
    <text evidence="17">The sequence shown here is derived from an EMBL/GenBank/DDBJ whole genome shotgun (WGS) entry which is preliminary data.</text>
</comment>
<feature type="binding site" description="type 1 copper site" evidence="12">
    <location>
        <position position="706"/>
    </location>
    <ligand>
        <name>Cu cation</name>
        <dbReference type="ChEBI" id="CHEBI:23378"/>
        <label>1</label>
    </ligand>
</feature>
<evidence type="ECO:0000256" key="10">
    <source>
        <dbReference type="ARBA" id="ARBA00023008"/>
    </source>
</evidence>
<evidence type="ECO:0000259" key="16">
    <source>
        <dbReference type="Pfam" id="PF13473"/>
    </source>
</evidence>
<evidence type="ECO:0000256" key="6">
    <source>
        <dbReference type="ARBA" id="ARBA00017290"/>
    </source>
</evidence>
<evidence type="ECO:0000256" key="4">
    <source>
        <dbReference type="ARBA" id="ARBA00011233"/>
    </source>
</evidence>
<dbReference type="EMBL" id="WHPC01000123">
    <property type="protein sequence ID" value="MPV38894.1"/>
    <property type="molecule type" value="Genomic_DNA"/>
</dbReference>
<comment type="similarity">
    <text evidence="3">Belongs to the multicopper oxidase family.</text>
</comment>
<feature type="transmembrane region" description="Helical" evidence="14">
    <location>
        <begin position="286"/>
        <end position="311"/>
    </location>
</feature>
<feature type="transmembrane region" description="Helical" evidence="14">
    <location>
        <begin position="29"/>
        <end position="52"/>
    </location>
</feature>
<dbReference type="InterPro" id="IPR045087">
    <property type="entry name" value="Cu-oxidase_fam"/>
</dbReference>
<keyword evidence="9" id="KW-0560">Oxidoreductase</keyword>
<feature type="transmembrane region" description="Helical" evidence="14">
    <location>
        <begin position="122"/>
        <end position="142"/>
    </location>
</feature>
<proteinExistence type="inferred from homology"/>
<dbReference type="InterPro" id="IPR001287">
    <property type="entry name" value="NO2-reductase_Cu"/>
</dbReference>
<feature type="region of interest" description="Disordered" evidence="13">
    <location>
        <begin position="1"/>
        <end position="23"/>
    </location>
</feature>
<keyword evidence="14" id="KW-1133">Transmembrane helix</keyword>
<feature type="transmembrane region" description="Helical" evidence="14">
    <location>
        <begin position="395"/>
        <end position="413"/>
    </location>
</feature>
<evidence type="ECO:0000256" key="7">
    <source>
        <dbReference type="ARBA" id="ARBA00022723"/>
    </source>
</evidence>
<feature type="transmembrane region" description="Helical" evidence="14">
    <location>
        <begin position="196"/>
        <end position="216"/>
    </location>
</feature>
<keyword evidence="14" id="KW-0812">Transmembrane</keyword>
<comment type="subunit">
    <text evidence="4">Homotrimer.</text>
</comment>
<gene>
    <name evidence="17" type="ORF">GB881_17940</name>
</gene>
<reference evidence="17 18" key="1">
    <citation type="submission" date="2019-10" db="EMBL/GenBank/DDBJ databases">
        <title>Georgenia wutianyii sp. nov. and Georgenia yuyongxinii sp. nov. isolated from plateau pika (Ochotona curzoniae) in the Qinghai-Tibet plateau of China.</title>
        <authorList>
            <person name="Tian Z."/>
        </authorList>
    </citation>
    <scope>NUCLEOTIDE SEQUENCE [LARGE SCALE GENOMIC DNA]</scope>
    <source>
        <strain evidence="17 18">JCM 19765</strain>
    </source>
</reference>
<name>A0A6N7EUT2_9MICO</name>
<feature type="transmembrane region" description="Helical" evidence="14">
    <location>
        <begin position="154"/>
        <end position="176"/>
    </location>
</feature>